<evidence type="ECO:0000256" key="1">
    <source>
        <dbReference type="ARBA" id="ARBA00004571"/>
    </source>
</evidence>
<dbReference type="AlphaFoldDB" id="A0A1H4PMI0"/>
<evidence type="ECO:0000256" key="14">
    <source>
        <dbReference type="PROSITE-ProRule" id="PRU01360"/>
    </source>
</evidence>
<name>A0A1H4PMI0_9BACT</name>
<feature type="domain" description="TonB-dependent receptor-like beta-barrel" evidence="17">
    <location>
        <begin position="368"/>
        <end position="807"/>
    </location>
</feature>
<proteinExistence type="inferred from homology"/>
<keyword evidence="7" id="KW-0732">Signal</keyword>
<dbReference type="InterPro" id="IPR036942">
    <property type="entry name" value="Beta-barrel_TonB_sf"/>
</dbReference>
<feature type="region of interest" description="Disordered" evidence="16">
    <location>
        <begin position="1"/>
        <end position="21"/>
    </location>
</feature>
<keyword evidence="10 15" id="KW-0798">TonB box</keyword>
<keyword evidence="9" id="KW-0406">Ion transport</keyword>
<evidence type="ECO:0000256" key="8">
    <source>
        <dbReference type="ARBA" id="ARBA00023004"/>
    </source>
</evidence>
<dbReference type="PANTHER" id="PTHR32552:SF68">
    <property type="entry name" value="FERRICHROME OUTER MEMBRANE TRANSPORTER_PHAGE RECEPTOR"/>
    <property type="match status" value="1"/>
</dbReference>
<evidence type="ECO:0000256" key="15">
    <source>
        <dbReference type="RuleBase" id="RU003357"/>
    </source>
</evidence>
<protein>
    <submittedName>
        <fullName evidence="19">Iron complex outermembrane recepter protein</fullName>
    </submittedName>
</protein>
<evidence type="ECO:0000313" key="19">
    <source>
        <dbReference type="EMBL" id="SEC08653.1"/>
    </source>
</evidence>
<evidence type="ECO:0000256" key="13">
    <source>
        <dbReference type="ARBA" id="ARBA00023237"/>
    </source>
</evidence>
<evidence type="ECO:0000313" key="20">
    <source>
        <dbReference type="Proteomes" id="UP000182409"/>
    </source>
</evidence>
<dbReference type="InterPro" id="IPR000531">
    <property type="entry name" value="Beta-barrel_TonB"/>
</dbReference>
<dbReference type="SUPFAM" id="SSF56935">
    <property type="entry name" value="Porins"/>
    <property type="match status" value="1"/>
</dbReference>
<dbReference type="NCBIfam" id="TIGR01783">
    <property type="entry name" value="TonB-siderophor"/>
    <property type="match status" value="1"/>
</dbReference>
<comment type="similarity">
    <text evidence="2 14 15">Belongs to the TonB-dependent receptor family.</text>
</comment>
<keyword evidence="4 14" id="KW-1134">Transmembrane beta strand</keyword>
<keyword evidence="13 14" id="KW-0998">Cell outer membrane</keyword>
<keyword evidence="3 14" id="KW-0813">Transport</keyword>
<organism evidence="19 20">
    <name type="scientific">Terriglobus roseus</name>
    <dbReference type="NCBI Taxonomy" id="392734"/>
    <lineage>
        <taxon>Bacteria</taxon>
        <taxon>Pseudomonadati</taxon>
        <taxon>Acidobacteriota</taxon>
        <taxon>Terriglobia</taxon>
        <taxon>Terriglobales</taxon>
        <taxon>Acidobacteriaceae</taxon>
        <taxon>Terriglobus</taxon>
    </lineage>
</organism>
<dbReference type="InterPro" id="IPR008969">
    <property type="entry name" value="CarboxyPept-like_regulatory"/>
</dbReference>
<dbReference type="PROSITE" id="PS52016">
    <property type="entry name" value="TONB_DEPENDENT_REC_3"/>
    <property type="match status" value="1"/>
</dbReference>
<feature type="domain" description="TonB-dependent receptor plug" evidence="18">
    <location>
        <begin position="194"/>
        <end position="292"/>
    </location>
</feature>
<dbReference type="InterPro" id="IPR012910">
    <property type="entry name" value="Plug_dom"/>
</dbReference>
<evidence type="ECO:0000256" key="7">
    <source>
        <dbReference type="ARBA" id="ARBA00022729"/>
    </source>
</evidence>
<evidence type="ECO:0000259" key="18">
    <source>
        <dbReference type="Pfam" id="PF07715"/>
    </source>
</evidence>
<gene>
    <name evidence="19" type="ORF">SAMN05443244_2614</name>
</gene>
<comment type="subcellular location">
    <subcellularLocation>
        <location evidence="1 14">Cell outer membrane</location>
        <topology evidence="1 14">Multi-pass membrane protein</topology>
    </subcellularLocation>
</comment>
<dbReference type="Gene3D" id="2.40.170.20">
    <property type="entry name" value="TonB-dependent receptor, beta-barrel domain"/>
    <property type="match status" value="1"/>
</dbReference>
<dbReference type="Gene3D" id="2.170.130.10">
    <property type="entry name" value="TonB-dependent receptor, plug domain"/>
    <property type="match status" value="1"/>
</dbReference>
<dbReference type="EMBL" id="FNSD01000001">
    <property type="protein sequence ID" value="SEC08653.1"/>
    <property type="molecule type" value="Genomic_DNA"/>
</dbReference>
<reference evidence="19 20" key="1">
    <citation type="submission" date="2016-10" db="EMBL/GenBank/DDBJ databases">
        <authorList>
            <person name="de Groot N.N."/>
        </authorList>
    </citation>
    <scope>NUCLEOTIDE SEQUENCE [LARGE SCALE GENOMIC DNA]</scope>
    <source>
        <strain evidence="19 20">AB35.6</strain>
    </source>
</reference>
<dbReference type="Pfam" id="PF07715">
    <property type="entry name" value="Plug"/>
    <property type="match status" value="1"/>
</dbReference>
<evidence type="ECO:0000256" key="16">
    <source>
        <dbReference type="SAM" id="MobiDB-lite"/>
    </source>
</evidence>
<dbReference type="PANTHER" id="PTHR32552">
    <property type="entry name" value="FERRICHROME IRON RECEPTOR-RELATED"/>
    <property type="match status" value="1"/>
</dbReference>
<dbReference type="Pfam" id="PF13620">
    <property type="entry name" value="CarboxypepD_reg"/>
    <property type="match status" value="1"/>
</dbReference>
<dbReference type="InterPro" id="IPR039426">
    <property type="entry name" value="TonB-dep_rcpt-like"/>
</dbReference>
<dbReference type="Gene3D" id="2.60.40.1120">
    <property type="entry name" value="Carboxypeptidase-like, regulatory domain"/>
    <property type="match status" value="1"/>
</dbReference>
<keyword evidence="12" id="KW-0675">Receptor</keyword>
<evidence type="ECO:0000256" key="5">
    <source>
        <dbReference type="ARBA" id="ARBA00022496"/>
    </source>
</evidence>
<dbReference type="CDD" id="cd01347">
    <property type="entry name" value="ligand_gated_channel"/>
    <property type="match status" value="1"/>
</dbReference>
<evidence type="ECO:0000256" key="12">
    <source>
        <dbReference type="ARBA" id="ARBA00023170"/>
    </source>
</evidence>
<keyword evidence="8" id="KW-0408">Iron</keyword>
<dbReference type="OrthoDB" id="127311at2"/>
<dbReference type="GO" id="GO:0015891">
    <property type="term" value="P:siderophore transport"/>
    <property type="evidence" value="ECO:0007669"/>
    <property type="project" value="InterPro"/>
</dbReference>
<dbReference type="GO" id="GO:0009279">
    <property type="term" value="C:cell outer membrane"/>
    <property type="evidence" value="ECO:0007669"/>
    <property type="project" value="UniProtKB-SubCell"/>
</dbReference>
<keyword evidence="11 14" id="KW-0472">Membrane</keyword>
<evidence type="ECO:0000259" key="17">
    <source>
        <dbReference type="Pfam" id="PF00593"/>
    </source>
</evidence>
<dbReference type="Proteomes" id="UP000182409">
    <property type="component" value="Unassembled WGS sequence"/>
</dbReference>
<dbReference type="InterPro" id="IPR010105">
    <property type="entry name" value="TonB_sidphr_rcpt"/>
</dbReference>
<keyword evidence="6 14" id="KW-0812">Transmembrane</keyword>
<dbReference type="Pfam" id="PF00593">
    <property type="entry name" value="TonB_dep_Rec_b-barrel"/>
    <property type="match status" value="1"/>
</dbReference>
<dbReference type="GO" id="GO:0015344">
    <property type="term" value="F:siderophore uptake transmembrane transporter activity"/>
    <property type="evidence" value="ECO:0007669"/>
    <property type="project" value="TreeGrafter"/>
</dbReference>
<evidence type="ECO:0000256" key="4">
    <source>
        <dbReference type="ARBA" id="ARBA00022452"/>
    </source>
</evidence>
<keyword evidence="5" id="KW-0410">Iron transport</keyword>
<dbReference type="InterPro" id="IPR037066">
    <property type="entry name" value="Plug_dom_sf"/>
</dbReference>
<dbReference type="SUPFAM" id="SSF49464">
    <property type="entry name" value="Carboxypeptidase regulatory domain-like"/>
    <property type="match status" value="1"/>
</dbReference>
<evidence type="ECO:0000256" key="11">
    <source>
        <dbReference type="ARBA" id="ARBA00023136"/>
    </source>
</evidence>
<evidence type="ECO:0000256" key="3">
    <source>
        <dbReference type="ARBA" id="ARBA00022448"/>
    </source>
</evidence>
<evidence type="ECO:0000256" key="9">
    <source>
        <dbReference type="ARBA" id="ARBA00023065"/>
    </source>
</evidence>
<accession>A0A1H4PMI0</accession>
<evidence type="ECO:0000256" key="10">
    <source>
        <dbReference type="ARBA" id="ARBA00023077"/>
    </source>
</evidence>
<dbReference type="FunFam" id="2.170.130.10:FF:000001">
    <property type="entry name" value="Catecholate siderophore TonB-dependent receptor"/>
    <property type="match status" value="1"/>
</dbReference>
<dbReference type="GO" id="GO:0038023">
    <property type="term" value="F:signaling receptor activity"/>
    <property type="evidence" value="ECO:0007669"/>
    <property type="project" value="InterPro"/>
</dbReference>
<sequence>MSPMMPSPSREGRANRSALSQQHGSLCTAAFSPGGRRAPRKEPVLSLSRTKAGFALAAAALLLPGLALAAAPDTCSVDVSVPAVPVSLTVRDASGATIDRAAVQVVCGATVRTLQTAQDGSVTVSLHPGHYRVTVQAAGFAQLDQADVILPQGDGPAALTLHPGSATDVVNVTAQSGFVPFDSNAGSKTNAALIEVPQSISIVNQLEMESRNVITMNEALRYTAGVQADEFGVEPRFDWLKLRGFAAETFGVFRDGMRFNSLSGKLDPYELESVEVLRGPSSVLYGEVPPGGLINQVTKRPSAERHTEIGGQYGAYDRRQFQFDTTGPFDHAQVWRYRLLGLIRNSGTQTAYTPDNRRLIAPSLTYHPGDRTNFTVLGDWQHDRTQWSQFLPSQGTLTSNPNGVIPISAFVGEPGFDKVTRDQASFGYTGDHLLQDGWNVHSNYRYQYINFHGQTIYGGGFDGTSLTNMIRYAYTLPTRNRINTVDNRALRRFHTGDWEQTLLFGYDYQHVAVRSSQAFQQVADINIYHPVYGVTTVPTLSPYVNQDNLLQQHGLYVQDQIKYRNHLIFTLGGRQDFARNDTANFLTNTESGHLDQRFTGRVGVSYLTSSGISPYVAYSTSFLPNAGSLVYNATTGLSTTPAKPSDSRQIEAGVKVQPATWNSYLTAAFFQINQTNVLVSNAAFQSYQSGEVRSRGVELEAVASLHHGLSLHGSYTFTGTETLQDQTTANIGKWLPQTPRNQVGMLTDYTVRGGRFAGLGGNFGVRFTGKNAADSANTFFVPDYALMDAGLRFGYRGTLFSVNATNLTDKRYVATCSGASYCYYGYARNVIGSAKYTF</sequence>
<evidence type="ECO:0000256" key="6">
    <source>
        <dbReference type="ARBA" id="ARBA00022692"/>
    </source>
</evidence>
<evidence type="ECO:0000256" key="2">
    <source>
        <dbReference type="ARBA" id="ARBA00009810"/>
    </source>
</evidence>